<dbReference type="EMBL" id="BAAANN010000020">
    <property type="protein sequence ID" value="GAA1969661.1"/>
    <property type="molecule type" value="Genomic_DNA"/>
</dbReference>
<proteinExistence type="predicted"/>
<evidence type="ECO:0008006" key="3">
    <source>
        <dbReference type="Google" id="ProtNLM"/>
    </source>
</evidence>
<keyword evidence="2" id="KW-1185">Reference proteome</keyword>
<dbReference type="Pfam" id="PF21863">
    <property type="entry name" value="HTH_67"/>
    <property type="match status" value="1"/>
</dbReference>
<accession>A0ABP5CVK7</accession>
<dbReference type="RefSeq" id="WP_344423215.1">
    <property type="nucleotide sequence ID" value="NZ_BAAANN010000020.1"/>
</dbReference>
<reference evidence="2" key="1">
    <citation type="journal article" date="2019" name="Int. J. Syst. Evol. Microbiol.">
        <title>The Global Catalogue of Microorganisms (GCM) 10K type strain sequencing project: providing services to taxonomists for standard genome sequencing and annotation.</title>
        <authorList>
            <consortium name="The Broad Institute Genomics Platform"/>
            <consortium name="The Broad Institute Genome Sequencing Center for Infectious Disease"/>
            <person name="Wu L."/>
            <person name="Ma J."/>
        </authorList>
    </citation>
    <scope>NUCLEOTIDE SEQUENCE [LARGE SCALE GENOMIC DNA]</scope>
    <source>
        <strain evidence="2">JCM 14545</strain>
    </source>
</reference>
<evidence type="ECO:0000313" key="1">
    <source>
        <dbReference type="EMBL" id="GAA1969661.1"/>
    </source>
</evidence>
<sequence length="290" mass="30649">MAFGDDVAVAYRYHRVLDPLHSLGYFAPETEQALTAAGLQPGRMGYFASRSAPMGTVGPGVVTATFYNFSPSLVARHIPRAWTLASPERILAARAEAIDAAFKRLLGAETLASPDVAEAAELAREATTACSAEGRPLYAGHADLDWPGEPHLVLWHAISLLREYRGDGHIAALVEHGLGGLGALVTHTATGRGFMAPAAKKTRGWSDEEWDAESGRLRDAGVLDEAGALTDAGEKLRAGIEDATNRAAMAPWVHLGQGRADRLHEIGRALSRQAVAAGAFPEGVFAAPKA</sequence>
<dbReference type="Proteomes" id="UP001501116">
    <property type="component" value="Unassembled WGS sequence"/>
</dbReference>
<dbReference type="InterPro" id="IPR054058">
    <property type="entry name" value="HTH_67"/>
</dbReference>
<name>A0ABP5CVK7_9PSEU</name>
<dbReference type="NCBIfam" id="NF047719">
    <property type="entry name" value="SCO6745_fam_HTH"/>
    <property type="match status" value="1"/>
</dbReference>
<gene>
    <name evidence="1" type="ORF">GCM10009754_48990</name>
</gene>
<organism evidence="1 2">
    <name type="scientific">Amycolatopsis minnesotensis</name>
    <dbReference type="NCBI Taxonomy" id="337894"/>
    <lineage>
        <taxon>Bacteria</taxon>
        <taxon>Bacillati</taxon>
        <taxon>Actinomycetota</taxon>
        <taxon>Actinomycetes</taxon>
        <taxon>Pseudonocardiales</taxon>
        <taxon>Pseudonocardiaceae</taxon>
        <taxon>Amycolatopsis</taxon>
    </lineage>
</organism>
<comment type="caution">
    <text evidence="1">The sequence shown here is derived from an EMBL/GenBank/DDBJ whole genome shotgun (WGS) entry which is preliminary data.</text>
</comment>
<evidence type="ECO:0000313" key="2">
    <source>
        <dbReference type="Proteomes" id="UP001501116"/>
    </source>
</evidence>
<protein>
    <recommendedName>
        <fullName evidence="3">SalK</fullName>
    </recommendedName>
</protein>